<sequence>MSSDPRLVYKLPPSGGSKSSESSSIKIITQKAKAASKSIGKTIAKGVKKVVSAAKSVASSKALSKDSNDAETTRKPRSNVYQFFHPPETHISIDEREYQFFKCNAPRGCKFDRSSTSTLSKHAKRCWGEKVVNARMKEECPAVPSDRTLTPAELRVMR</sequence>
<evidence type="ECO:0000313" key="2">
    <source>
        <dbReference type="EMBL" id="KAF7376831.1"/>
    </source>
</evidence>
<proteinExistence type="predicted"/>
<name>A0A8H6ZH92_9AGAR</name>
<feature type="compositionally biased region" description="Low complexity" evidence="1">
    <location>
        <begin position="14"/>
        <end position="24"/>
    </location>
</feature>
<evidence type="ECO:0000313" key="3">
    <source>
        <dbReference type="Proteomes" id="UP000623467"/>
    </source>
</evidence>
<feature type="compositionally biased region" description="Basic and acidic residues" evidence="1">
    <location>
        <begin position="63"/>
        <end position="74"/>
    </location>
</feature>
<feature type="region of interest" description="Disordered" evidence="1">
    <location>
        <begin position="56"/>
        <end position="79"/>
    </location>
</feature>
<dbReference type="EMBL" id="JACAZH010000001">
    <property type="protein sequence ID" value="KAF7376831.1"/>
    <property type="molecule type" value="Genomic_DNA"/>
</dbReference>
<dbReference type="OrthoDB" id="2677917at2759"/>
<protein>
    <submittedName>
        <fullName evidence="2">Dimer-Tnp-hAT domain-containing protein</fullName>
    </submittedName>
</protein>
<dbReference type="AlphaFoldDB" id="A0A8H6ZH92"/>
<keyword evidence="3" id="KW-1185">Reference proteome</keyword>
<feature type="region of interest" description="Disordered" evidence="1">
    <location>
        <begin position="1"/>
        <end position="24"/>
    </location>
</feature>
<organism evidence="2 3">
    <name type="scientific">Mycena sanguinolenta</name>
    <dbReference type="NCBI Taxonomy" id="230812"/>
    <lineage>
        <taxon>Eukaryota</taxon>
        <taxon>Fungi</taxon>
        <taxon>Dikarya</taxon>
        <taxon>Basidiomycota</taxon>
        <taxon>Agaricomycotina</taxon>
        <taxon>Agaricomycetes</taxon>
        <taxon>Agaricomycetidae</taxon>
        <taxon>Agaricales</taxon>
        <taxon>Marasmiineae</taxon>
        <taxon>Mycenaceae</taxon>
        <taxon>Mycena</taxon>
    </lineage>
</organism>
<evidence type="ECO:0000256" key="1">
    <source>
        <dbReference type="SAM" id="MobiDB-lite"/>
    </source>
</evidence>
<dbReference type="Proteomes" id="UP000623467">
    <property type="component" value="Unassembled WGS sequence"/>
</dbReference>
<gene>
    <name evidence="2" type="ORF">MSAN_00100600</name>
</gene>
<comment type="caution">
    <text evidence="2">The sequence shown here is derived from an EMBL/GenBank/DDBJ whole genome shotgun (WGS) entry which is preliminary data.</text>
</comment>
<accession>A0A8H6ZH92</accession>
<reference evidence="2" key="1">
    <citation type="submission" date="2020-05" db="EMBL/GenBank/DDBJ databases">
        <title>Mycena genomes resolve the evolution of fungal bioluminescence.</title>
        <authorList>
            <person name="Tsai I.J."/>
        </authorList>
    </citation>
    <scope>NUCLEOTIDE SEQUENCE</scope>
    <source>
        <strain evidence="2">160909Yilan</strain>
    </source>
</reference>